<dbReference type="AlphaFoldDB" id="A0A086BJ97"/>
<gene>
    <name evidence="1" type="ORF">IQ37_07665</name>
</gene>
<evidence type="ECO:0000313" key="1">
    <source>
        <dbReference type="EMBL" id="KFF29011.1"/>
    </source>
</evidence>
<accession>A0A086BJ97</accession>
<keyword evidence="2" id="KW-1185">Reference proteome</keyword>
<dbReference type="EMBL" id="JPRJ01000010">
    <property type="protein sequence ID" value="KFF29011.1"/>
    <property type="molecule type" value="Genomic_DNA"/>
</dbReference>
<reference evidence="1 2" key="1">
    <citation type="submission" date="2014-07" db="EMBL/GenBank/DDBJ databases">
        <title>Genome of Chryseobacterium piperi CTM.</title>
        <authorList>
            <person name="Pipes S.E."/>
            <person name="Stropko S.J."/>
            <person name="Newman J.D."/>
        </authorList>
    </citation>
    <scope>NUCLEOTIDE SEQUENCE [LARGE SCALE GENOMIC DNA]</scope>
    <source>
        <strain evidence="1 2">CTM</strain>
    </source>
</reference>
<evidence type="ECO:0000313" key="2">
    <source>
        <dbReference type="Proteomes" id="UP000028709"/>
    </source>
</evidence>
<sequence length="173" mass="20188">MKNRCTYIGFFLPNSMKINVFKPRLCYCMPFFLMISATSCEKQNQVSDRHKVDLFADERQEGKAYVMNVDECFDASDMVLSTSDIKLVDSSSGRGRAIFIYRLKSGTIEKTTRDSVISYPFQFLSKQRLHLKKDSMYIFLKKLDGYRFIAQEKKLKYQWLKTAPVYSVGEESK</sequence>
<protein>
    <recommendedName>
        <fullName evidence="3">Lipoprotein</fullName>
    </recommendedName>
</protein>
<organism evidence="1 2">
    <name type="scientific">Chryseobacterium piperi</name>
    <dbReference type="NCBI Taxonomy" id="558152"/>
    <lineage>
        <taxon>Bacteria</taxon>
        <taxon>Pseudomonadati</taxon>
        <taxon>Bacteroidota</taxon>
        <taxon>Flavobacteriia</taxon>
        <taxon>Flavobacteriales</taxon>
        <taxon>Weeksellaceae</taxon>
        <taxon>Chryseobacterium group</taxon>
        <taxon>Chryseobacterium</taxon>
    </lineage>
</organism>
<dbReference type="eggNOG" id="ENOG502ZWVA">
    <property type="taxonomic scope" value="Bacteria"/>
</dbReference>
<dbReference type="STRING" id="558152.IQ37_07665"/>
<proteinExistence type="predicted"/>
<evidence type="ECO:0008006" key="3">
    <source>
        <dbReference type="Google" id="ProtNLM"/>
    </source>
</evidence>
<comment type="caution">
    <text evidence="1">The sequence shown here is derived from an EMBL/GenBank/DDBJ whole genome shotgun (WGS) entry which is preliminary data.</text>
</comment>
<name>A0A086BJ97_9FLAO</name>
<dbReference type="Proteomes" id="UP000028709">
    <property type="component" value="Unassembled WGS sequence"/>
</dbReference>